<keyword evidence="3" id="KW-0964">Secreted</keyword>
<protein>
    <recommendedName>
        <fullName evidence="8">PA domain-containing protein</fullName>
    </recommendedName>
</protein>
<evidence type="ECO:0000313" key="10">
    <source>
        <dbReference type="Proteomes" id="UP001515480"/>
    </source>
</evidence>
<feature type="region of interest" description="Disordered" evidence="6">
    <location>
        <begin position="2057"/>
        <end position="2107"/>
    </location>
</feature>
<feature type="transmembrane region" description="Helical" evidence="7">
    <location>
        <begin position="1921"/>
        <end position="1942"/>
    </location>
</feature>
<evidence type="ECO:0000256" key="1">
    <source>
        <dbReference type="ARBA" id="ARBA00004613"/>
    </source>
</evidence>
<accession>A0AB34IUV5</accession>
<keyword evidence="5" id="KW-0325">Glycoprotein</keyword>
<feature type="region of interest" description="Disordered" evidence="6">
    <location>
        <begin position="1987"/>
        <end position="2020"/>
    </location>
</feature>
<evidence type="ECO:0000313" key="9">
    <source>
        <dbReference type="EMBL" id="KAL1507787.1"/>
    </source>
</evidence>
<dbReference type="PANTHER" id="PTHR31703:SF2">
    <property type="entry name" value="UPF0669 PROTEIN C6ORF120"/>
    <property type="match status" value="1"/>
</dbReference>
<name>A0AB34IUV5_PRYPA</name>
<reference evidence="9 10" key="1">
    <citation type="journal article" date="2024" name="Science">
        <title>Giant polyketide synthase enzymes in the biosynthesis of giant marine polyether toxins.</title>
        <authorList>
            <person name="Fallon T.R."/>
            <person name="Shende V.V."/>
            <person name="Wierzbicki I.H."/>
            <person name="Pendleton A.L."/>
            <person name="Watervoot N.F."/>
            <person name="Auber R.P."/>
            <person name="Gonzalez D.J."/>
            <person name="Wisecaver J.H."/>
            <person name="Moore B.S."/>
        </authorList>
    </citation>
    <scope>NUCLEOTIDE SEQUENCE [LARGE SCALE GENOMIC DNA]</scope>
    <source>
        <strain evidence="9 10">12B1</strain>
    </source>
</reference>
<evidence type="ECO:0000256" key="7">
    <source>
        <dbReference type="SAM" id="Phobius"/>
    </source>
</evidence>
<dbReference type="InterPro" id="IPR003137">
    <property type="entry name" value="PA_domain"/>
</dbReference>
<keyword evidence="4" id="KW-0732">Signal</keyword>
<keyword evidence="7" id="KW-1133">Transmembrane helix</keyword>
<dbReference type="Gene3D" id="2.60.120.380">
    <property type="match status" value="3"/>
</dbReference>
<dbReference type="CDD" id="cd04818">
    <property type="entry name" value="PA_subtilisin_1"/>
    <property type="match status" value="1"/>
</dbReference>
<comment type="similarity">
    <text evidence="2">Belongs to the UPF0669 family.</text>
</comment>
<evidence type="ECO:0000256" key="5">
    <source>
        <dbReference type="ARBA" id="ARBA00023180"/>
    </source>
</evidence>
<comment type="subcellular location">
    <subcellularLocation>
        <location evidence="1">Secreted</location>
    </subcellularLocation>
</comment>
<dbReference type="EMBL" id="JBGBPQ010000017">
    <property type="protein sequence ID" value="KAL1507787.1"/>
    <property type="molecule type" value="Genomic_DNA"/>
</dbReference>
<evidence type="ECO:0000256" key="3">
    <source>
        <dbReference type="ARBA" id="ARBA00022525"/>
    </source>
</evidence>
<evidence type="ECO:0000256" key="2">
    <source>
        <dbReference type="ARBA" id="ARBA00008960"/>
    </source>
</evidence>
<comment type="caution">
    <text evidence="9">The sequence shown here is derived from an EMBL/GenBank/DDBJ whole genome shotgun (WGS) entry which is preliminary data.</text>
</comment>
<organism evidence="9 10">
    <name type="scientific">Prymnesium parvum</name>
    <name type="common">Toxic golden alga</name>
    <dbReference type="NCBI Taxonomy" id="97485"/>
    <lineage>
        <taxon>Eukaryota</taxon>
        <taxon>Haptista</taxon>
        <taxon>Haptophyta</taxon>
        <taxon>Prymnesiophyceae</taxon>
        <taxon>Prymnesiales</taxon>
        <taxon>Prymnesiaceae</taxon>
        <taxon>Prymnesium</taxon>
    </lineage>
</organism>
<feature type="domain" description="PA" evidence="8">
    <location>
        <begin position="667"/>
        <end position="766"/>
    </location>
</feature>
<dbReference type="InterPro" id="IPR031420">
    <property type="entry name" value="UPF0669"/>
</dbReference>
<keyword evidence="10" id="KW-1185">Reference proteome</keyword>
<keyword evidence="7" id="KW-0472">Membrane</keyword>
<proteinExistence type="inferred from homology"/>
<dbReference type="Proteomes" id="UP001515480">
    <property type="component" value="Unassembled WGS sequence"/>
</dbReference>
<feature type="compositionally biased region" description="Polar residues" evidence="6">
    <location>
        <begin position="2064"/>
        <end position="2096"/>
    </location>
</feature>
<keyword evidence="7" id="KW-0812">Transmembrane</keyword>
<dbReference type="InterPro" id="IPR046450">
    <property type="entry name" value="PA_dom_sf"/>
</dbReference>
<dbReference type="PANTHER" id="PTHR31703">
    <property type="entry name" value="UPF0669 PROTEIN C6ORF120"/>
    <property type="match status" value="1"/>
</dbReference>
<dbReference type="Pfam" id="PF02225">
    <property type="entry name" value="PA"/>
    <property type="match status" value="1"/>
</dbReference>
<gene>
    <name evidence="9" type="ORF">AB1Y20_007397</name>
</gene>
<dbReference type="GO" id="GO:0005576">
    <property type="term" value="C:extracellular region"/>
    <property type="evidence" value="ECO:0007669"/>
    <property type="project" value="UniProtKB-SubCell"/>
</dbReference>
<evidence type="ECO:0000256" key="6">
    <source>
        <dbReference type="SAM" id="MobiDB-lite"/>
    </source>
</evidence>
<evidence type="ECO:0000259" key="8">
    <source>
        <dbReference type="Pfam" id="PF02225"/>
    </source>
</evidence>
<evidence type="ECO:0000256" key="4">
    <source>
        <dbReference type="ARBA" id="ARBA00022729"/>
    </source>
</evidence>
<sequence length="2141" mass="229740">MASSCASSPPPKPLVQIAWPMRALYVVLLLLKTLACSGGEVVLAVDAATSAPTVKAQVLLGNFPLAATFIAPNALVPINISGGCHFDGDSIKGKTALVLNPGACDGKGGALKKLVELQIGTVSAVLASPDESGDVGEPNFALLPASQVPNAFSHRDGMVFSAPRSWVLNLASKPASVLSAAQLSAQMFMDTILVGTEVRGTVLTGHITYYKVNLGSTGDMTVTVTPTFGNPDLYMSAQQGPQVLSTPTPLQYQAKQDSPGDDAFNWRREDLPAGEVYAVIGIYGAEHSDYTLLVSSSEDAVTLFSGQPKRFEVREGEIRYFQFTVARMANLDIIVTPLTGDPDLYVSLNNKKPNFDDHQWSSVGVTQRYEHVEIAGDDPARPNNIPELQFYMAVVANSATTFSIVAKAHAPGAKTDIQLIDGIPQAGMTTELDNSQGYVVHPAGSHTDITMSLVMHFGVAHIYVNNGRFIWNSLPVSEGDERLQIPHTDPGFCVLCDYHITVRSEGPASYTITSTSSGGFVVLEDGSPVNEVVTKGNYEYFKLFVSRNTDDVQLIMTAFAGNPDLFASTITQRPDVNNHEFSSEDTAGDIISIDHDDPRLKLCTSGITTCVIYVAVYGKDNDASFSLTATATSIVSGFHVDSPTAIAGDVGFTRATFGAPLPEAPLSANIVYAKPHHACQPLTNADEVSGKIVMIDRGPSSDSECPFPHRYFANKVKTAQDANAIAVIMVNDRDSGLVYMGSVSGDHATNVHIPSIFITKANGDILKQHLGSTLIASLSRPHNRFPFLVPGVPMNGISKMNEFVYYQIITSPGHDGLSITVASQFGDPDLYVSAHELPNQHYFTWSSRSSGSETLTIPASDPELCRSCIIYVGVLAAHSNSHFTITSAVAETLVTLQAGVPLPAQEVTFGAYRFYRFFVDRSNAGFTIGVTLQTGDADIFVAFDEERPTREHHTWSATGRTTCGSVDCGNSIMHGDAIHIPSGEAACPRWPCLAYIGVYGAANTTFTLLMTEEDNERRDVTLLEGVETRQFLPHAGSYAYFKYFASSTVTSFDISVTRLSGDPDLYVGTGAKWPDRNTWQWRSTSDGNDEVHISTTSDPLSCADAHDTSIDGDGGDDASSATGCLYKIAVYAWSPNVEFLISVTSQRGELLMSDGQPVSTKVGAGESRFFRYPVRSMRDIEVVVTPFSGNPSLYARFMARPRISNADAPQWASTESVGLEALVLSHTDPHFCDGAPLDGSNACTLYLLVHGVTNSSFSLVVTASGEQRTSLVPNQPQAGVIAAHKSKQYSFFSSDLKDGLSFALTSYSGNPLLCLLVDPNAIACLPRCGQCLPSSLPIRIPPQTAPQSSSVPFYLAVMGMDHPSSYSLVVRSSIQRLQDCEQFQARLHQGEVAYFSVRVPDGANQPVLYLSGLMGSVNVEVSTFSSPNWLGTIGPEDQATVPLLPGVNTIKAVVLNPRRSSPPPPPSGSDPSCIPSGMIDLLASGKESCERVPTSSCEQYYRPRPDIGGWQPCGISRGDDRCAPGAAVQCGATPTELTQFSMLPTVSSTCVPRLIEGEPLLLEVVGGHEQHFVLMIHQQRIAITAAPLIGSKPAAITVTAILDGRSSSIIRNEAAPGAVAQLSLPSDWLATRPDNVRPVRIGVSASRAANISLIASSQIGVTRLPISSPSCVDSLSQNEARQFAFLLHPDDEADDELELELNQCAGQAEVYVSEDPDPSPSSFHFKSTGPRHPPLHLPKSMLAGKRAVYASVSPSQSSSTHSSSFCISVRPASQPAREVSVSDQLGQLRRASETAASLDLTLKMLVPLHNASEQYTVYFAPPREGGVFYTWCGVQRSSRQLALSSAHPSGDDTLRLTARLPPLGLPSKCNTARSDCFAFDLGAKYWVTVVATEWHGVRRHVYEPFVWSPGQTQNGGGANGFVVFLLFVLFMGIGIGVGLVIARRRGIEPSDMADYIRNGADKVGARVKELRLSDRAREVRDRARELMRRQPLRPRGTAQPSRVRVGDGMRAPLTSDTDFGAPLTCSHIPISSRAVNGNDGGYNSNGFDESTQPLQFAQVPHPPSNGNATRTMESSSQLTGTATGDSQLTTSFTKPGQSHEDDSDDVNLLPLAVAAPVAAAADQRELPLSKASVMKNYDMDE</sequence>
<dbReference type="SUPFAM" id="SSF52025">
    <property type="entry name" value="PA domain"/>
    <property type="match status" value="1"/>
</dbReference>
<dbReference type="Gene3D" id="3.50.30.30">
    <property type="match status" value="1"/>
</dbReference>